<sequence>MDTTFLPHKIHEIPDTNRARVARVFAPGISNRFGIYLAKGEGRPALVVVDVYEFDGLEAAGVTFHFNTSTAIPTMENFDNFSHNLGTIVGHKVPIPGHLLNLCLKNHSLSLSKWNNSSSILSGLSLGTVLLYSTAFPTPVHCFDHNSVIRTPF</sequence>
<evidence type="ECO:0000313" key="2">
    <source>
        <dbReference type="Proteomes" id="UP001151760"/>
    </source>
</evidence>
<evidence type="ECO:0000313" key="1">
    <source>
        <dbReference type="EMBL" id="GJS64156.1"/>
    </source>
</evidence>
<proteinExistence type="predicted"/>
<reference evidence="1" key="1">
    <citation type="journal article" date="2022" name="Int. J. Mol. Sci.">
        <title>Draft Genome of Tanacetum Coccineum: Genomic Comparison of Closely Related Tanacetum-Family Plants.</title>
        <authorList>
            <person name="Yamashiro T."/>
            <person name="Shiraishi A."/>
            <person name="Nakayama K."/>
            <person name="Satake H."/>
        </authorList>
    </citation>
    <scope>NUCLEOTIDE SEQUENCE</scope>
</reference>
<dbReference type="EMBL" id="BQNB010009483">
    <property type="protein sequence ID" value="GJS64156.1"/>
    <property type="molecule type" value="Genomic_DNA"/>
</dbReference>
<comment type="caution">
    <text evidence="1">The sequence shown here is derived from an EMBL/GenBank/DDBJ whole genome shotgun (WGS) entry which is preliminary data.</text>
</comment>
<keyword evidence="2" id="KW-1185">Reference proteome</keyword>
<accession>A0ABQ4XH50</accession>
<protein>
    <submittedName>
        <fullName evidence="1">Uncharacterized protein</fullName>
    </submittedName>
</protein>
<reference evidence="1" key="2">
    <citation type="submission" date="2022-01" db="EMBL/GenBank/DDBJ databases">
        <authorList>
            <person name="Yamashiro T."/>
            <person name="Shiraishi A."/>
            <person name="Satake H."/>
            <person name="Nakayama K."/>
        </authorList>
    </citation>
    <scope>NUCLEOTIDE SEQUENCE</scope>
</reference>
<organism evidence="1 2">
    <name type="scientific">Tanacetum coccineum</name>
    <dbReference type="NCBI Taxonomy" id="301880"/>
    <lineage>
        <taxon>Eukaryota</taxon>
        <taxon>Viridiplantae</taxon>
        <taxon>Streptophyta</taxon>
        <taxon>Embryophyta</taxon>
        <taxon>Tracheophyta</taxon>
        <taxon>Spermatophyta</taxon>
        <taxon>Magnoliopsida</taxon>
        <taxon>eudicotyledons</taxon>
        <taxon>Gunneridae</taxon>
        <taxon>Pentapetalae</taxon>
        <taxon>asterids</taxon>
        <taxon>campanulids</taxon>
        <taxon>Asterales</taxon>
        <taxon>Asteraceae</taxon>
        <taxon>Asteroideae</taxon>
        <taxon>Anthemideae</taxon>
        <taxon>Anthemidinae</taxon>
        <taxon>Tanacetum</taxon>
    </lineage>
</organism>
<name>A0ABQ4XH50_9ASTR</name>
<gene>
    <name evidence="1" type="ORF">Tco_0678720</name>
</gene>
<dbReference type="Proteomes" id="UP001151760">
    <property type="component" value="Unassembled WGS sequence"/>
</dbReference>